<keyword evidence="1" id="KW-0812">Transmembrane</keyword>
<dbReference type="RefSeq" id="WP_029282463.1">
    <property type="nucleotide sequence ID" value="NZ_CANLZQ010000008.1"/>
</dbReference>
<evidence type="ECO:0000313" key="3">
    <source>
        <dbReference type="Proteomes" id="UP000028549"/>
    </source>
</evidence>
<accession>A0A084H1U4</accession>
<keyword evidence="1" id="KW-0472">Membrane</keyword>
<organism evidence="2 3">
    <name type="scientific">Metabacillus indicus</name>
    <name type="common">Bacillus indicus</name>
    <dbReference type="NCBI Taxonomy" id="246786"/>
    <lineage>
        <taxon>Bacteria</taxon>
        <taxon>Bacillati</taxon>
        <taxon>Bacillota</taxon>
        <taxon>Bacilli</taxon>
        <taxon>Bacillales</taxon>
        <taxon>Bacillaceae</taxon>
        <taxon>Metabacillus</taxon>
    </lineage>
</organism>
<dbReference type="AlphaFoldDB" id="A0A084H1U4"/>
<dbReference type="Proteomes" id="UP000028549">
    <property type="component" value="Unassembled WGS sequence"/>
</dbReference>
<evidence type="ECO:0000256" key="1">
    <source>
        <dbReference type="SAM" id="Phobius"/>
    </source>
</evidence>
<feature type="transmembrane region" description="Helical" evidence="1">
    <location>
        <begin position="6"/>
        <end position="22"/>
    </location>
</feature>
<keyword evidence="1" id="KW-1133">Transmembrane helix</keyword>
<proteinExistence type="predicted"/>
<name>A0A084H1U4_METID</name>
<sequence length="66" mass="7270">MIPMWAVILSVVIPAIPVFYFGRKVMDQLYDVKPVICQGCGTAIVQTQNYINAPGKRDCGKCGTSY</sequence>
<gene>
    <name evidence="2" type="ORF">GS18_0200765</name>
</gene>
<dbReference type="EMBL" id="JNVC02000001">
    <property type="protein sequence ID" value="KEZ53556.1"/>
    <property type="molecule type" value="Genomic_DNA"/>
</dbReference>
<dbReference type="STRING" id="246786.GS18_0200765"/>
<reference evidence="2 3" key="1">
    <citation type="journal article" date="2005" name="Int. J. Syst. Evol. Microbiol.">
        <title>Bacillus cibi sp. nov., isolated from jeotgal, a traditional Korean fermented seafood.</title>
        <authorList>
            <person name="Yoon J.H."/>
            <person name="Lee C.H."/>
            <person name="Oh T.K."/>
        </authorList>
    </citation>
    <scope>NUCLEOTIDE SEQUENCE [LARGE SCALE GENOMIC DNA]</scope>
    <source>
        <strain evidence="2 3">DSM 16189</strain>
    </source>
</reference>
<keyword evidence="3" id="KW-1185">Reference proteome</keyword>
<comment type="caution">
    <text evidence="2">The sequence shown here is derived from an EMBL/GenBank/DDBJ whole genome shotgun (WGS) entry which is preliminary data.</text>
</comment>
<protein>
    <submittedName>
        <fullName evidence="2">Uncharacterized protein</fullName>
    </submittedName>
</protein>
<evidence type="ECO:0000313" key="2">
    <source>
        <dbReference type="EMBL" id="KEZ53556.1"/>
    </source>
</evidence>